<reference evidence="5" key="1">
    <citation type="journal article" date="2019" name="Int. J. Syst. Evol. Microbiol.">
        <title>The Global Catalogue of Microorganisms (GCM) 10K type strain sequencing project: providing services to taxonomists for standard genome sequencing and annotation.</title>
        <authorList>
            <consortium name="The Broad Institute Genomics Platform"/>
            <consortium name="The Broad Institute Genome Sequencing Center for Infectious Disease"/>
            <person name="Wu L."/>
            <person name="Ma J."/>
        </authorList>
    </citation>
    <scope>NUCLEOTIDE SEQUENCE [LARGE SCALE GENOMIC DNA]</scope>
    <source>
        <strain evidence="5">JCM 17664</strain>
    </source>
</reference>
<dbReference type="PANTHER" id="PTHR43489:SF3">
    <property type="entry name" value="XYLOSE ISOMERASE DOMAIN PROTEIN TIM BARREL"/>
    <property type="match status" value="1"/>
</dbReference>
<evidence type="ECO:0000313" key="5">
    <source>
        <dbReference type="Proteomes" id="UP001501207"/>
    </source>
</evidence>
<dbReference type="InterPro" id="IPR026040">
    <property type="entry name" value="HyI-like"/>
</dbReference>
<accession>A0ABP8FBR5</accession>
<name>A0ABP8FBR5_9BACT</name>
<dbReference type="Proteomes" id="UP001501207">
    <property type="component" value="Unassembled WGS sequence"/>
</dbReference>
<evidence type="ECO:0000259" key="3">
    <source>
        <dbReference type="Pfam" id="PF01261"/>
    </source>
</evidence>
<dbReference type="SUPFAM" id="SSF51658">
    <property type="entry name" value="Xylose isomerase-like"/>
    <property type="match status" value="1"/>
</dbReference>
<dbReference type="InterPro" id="IPR036237">
    <property type="entry name" value="Xyl_isomerase-like_sf"/>
</dbReference>
<dbReference type="InterPro" id="IPR050417">
    <property type="entry name" value="Sugar_Epim/Isomerase"/>
</dbReference>
<comment type="similarity">
    <text evidence="2">Belongs to the hyi family.</text>
</comment>
<proteinExistence type="inferred from homology"/>
<sequence length="298" mass="33411">MAPDISRRRAVKNILGGGAVLGMAPSALLTLHTKTATPMSALKNNIRQSACYWCYQSIPLDDFCAALKKMGLPAVDLLGPKEWDTAKKYGLDVGMCYGGDLGIPKGWNDPQYWDTMLKNYAEALPLAAQYGYKNIICFSGNRKGMDDETGLKNCTEGLKKLMPLAERYKVNVVMELLNSKVNHHDYMCDHTLWGVELCKRIGSDRFKLLYDIYHMQIMEGDVIHTIKDYHPYIAHYHTGGVPGRHELNETQELYYPAIMKAILDTGYQGYVAQEFVPSPKDNAAKLESLAQCVKVCDV</sequence>
<gene>
    <name evidence="4" type="ORF">GCM10023143_00550</name>
</gene>
<dbReference type="PANTHER" id="PTHR43489">
    <property type="entry name" value="ISOMERASE"/>
    <property type="match status" value="1"/>
</dbReference>
<feature type="domain" description="Xylose isomerase-like TIM barrel" evidence="3">
    <location>
        <begin position="86"/>
        <end position="289"/>
    </location>
</feature>
<evidence type="ECO:0000256" key="1">
    <source>
        <dbReference type="ARBA" id="ARBA00023235"/>
    </source>
</evidence>
<dbReference type="RefSeq" id="WP_344973496.1">
    <property type="nucleotide sequence ID" value="NZ_BAABFN010000001.1"/>
</dbReference>
<evidence type="ECO:0000256" key="2">
    <source>
        <dbReference type="PIRNR" id="PIRNR006241"/>
    </source>
</evidence>
<keyword evidence="5" id="KW-1185">Reference proteome</keyword>
<dbReference type="InterPro" id="IPR013022">
    <property type="entry name" value="Xyl_isomerase-like_TIM-brl"/>
</dbReference>
<dbReference type="EMBL" id="BAABFN010000001">
    <property type="protein sequence ID" value="GAA4299939.1"/>
    <property type="molecule type" value="Genomic_DNA"/>
</dbReference>
<keyword evidence="1 2" id="KW-0413">Isomerase</keyword>
<organism evidence="4 5">
    <name type="scientific">Compostibacter hankyongensis</name>
    <dbReference type="NCBI Taxonomy" id="1007089"/>
    <lineage>
        <taxon>Bacteria</taxon>
        <taxon>Pseudomonadati</taxon>
        <taxon>Bacteroidota</taxon>
        <taxon>Chitinophagia</taxon>
        <taxon>Chitinophagales</taxon>
        <taxon>Chitinophagaceae</taxon>
        <taxon>Compostibacter</taxon>
    </lineage>
</organism>
<comment type="caution">
    <text evidence="4">The sequence shown here is derived from an EMBL/GenBank/DDBJ whole genome shotgun (WGS) entry which is preliminary data.</text>
</comment>
<dbReference type="Pfam" id="PF01261">
    <property type="entry name" value="AP_endonuc_2"/>
    <property type="match status" value="1"/>
</dbReference>
<dbReference type="PIRSF" id="PIRSF006241">
    <property type="entry name" value="HyI"/>
    <property type="match status" value="1"/>
</dbReference>
<dbReference type="Gene3D" id="3.20.20.150">
    <property type="entry name" value="Divalent-metal-dependent TIM barrel enzymes"/>
    <property type="match status" value="1"/>
</dbReference>
<evidence type="ECO:0000313" key="4">
    <source>
        <dbReference type="EMBL" id="GAA4299939.1"/>
    </source>
</evidence>
<protein>
    <submittedName>
        <fullName evidence="4">TIM barrel protein</fullName>
    </submittedName>
</protein>